<reference evidence="1" key="1">
    <citation type="journal article" date="2021" name="Front. Microbiol.">
        <title>Comprehensive Comparative Genomics and Phenotyping of Methylobacterium Species.</title>
        <authorList>
            <person name="Alessa O."/>
            <person name="Ogura Y."/>
            <person name="Fujitani Y."/>
            <person name="Takami H."/>
            <person name="Hayashi T."/>
            <person name="Sahin N."/>
            <person name="Tani A."/>
        </authorList>
    </citation>
    <scope>NUCLEOTIDE SEQUENCE</scope>
    <source>
        <strain evidence="1">LMG 23639</strain>
    </source>
</reference>
<protein>
    <submittedName>
        <fullName evidence="1">Uncharacterized protein</fullName>
    </submittedName>
</protein>
<comment type="caution">
    <text evidence="1">The sequence shown here is derived from an EMBL/GenBank/DDBJ whole genome shotgun (WGS) entry which is preliminary data.</text>
</comment>
<proteinExistence type="predicted"/>
<evidence type="ECO:0000313" key="2">
    <source>
        <dbReference type="Proteomes" id="UP001055102"/>
    </source>
</evidence>
<reference evidence="1" key="2">
    <citation type="submission" date="2021-08" db="EMBL/GenBank/DDBJ databases">
        <authorList>
            <person name="Tani A."/>
            <person name="Ola A."/>
            <person name="Ogura Y."/>
            <person name="Katsura K."/>
            <person name="Hayashi T."/>
        </authorList>
    </citation>
    <scope>NUCLEOTIDE SEQUENCE</scope>
    <source>
        <strain evidence="1">LMG 23639</strain>
    </source>
</reference>
<accession>A0ABQ4STH7</accession>
<evidence type="ECO:0000313" key="1">
    <source>
        <dbReference type="EMBL" id="GJE06417.1"/>
    </source>
</evidence>
<dbReference type="Proteomes" id="UP001055102">
    <property type="component" value="Unassembled WGS sequence"/>
</dbReference>
<gene>
    <name evidence="1" type="ORF">AOPFMNJM_1735</name>
</gene>
<organism evidence="1 2">
    <name type="scientific">Methylobacterium jeotgali</name>
    <dbReference type="NCBI Taxonomy" id="381630"/>
    <lineage>
        <taxon>Bacteria</taxon>
        <taxon>Pseudomonadati</taxon>
        <taxon>Pseudomonadota</taxon>
        <taxon>Alphaproteobacteria</taxon>
        <taxon>Hyphomicrobiales</taxon>
        <taxon>Methylobacteriaceae</taxon>
        <taxon>Methylobacterium</taxon>
    </lineage>
</organism>
<name>A0ABQ4STH7_9HYPH</name>
<dbReference type="RefSeq" id="WP_238275108.1">
    <property type="nucleotide sequence ID" value="NZ_BPQR01000028.1"/>
</dbReference>
<dbReference type="EMBL" id="BPQR01000028">
    <property type="protein sequence ID" value="GJE06417.1"/>
    <property type="molecule type" value="Genomic_DNA"/>
</dbReference>
<sequence>MSQPASREDSVQPTRLSERIAQAVDSRTTPISQLLRLMSALDADPSVGANENLRRDLRQRLRARIGAPLAS</sequence>
<keyword evidence="2" id="KW-1185">Reference proteome</keyword>